<gene>
    <name evidence="5" type="ORF">A2847_01480</name>
</gene>
<dbReference type="GO" id="GO:0019205">
    <property type="term" value="F:nucleobase-containing compound kinase activity"/>
    <property type="evidence" value="ECO:0007669"/>
    <property type="project" value="InterPro"/>
</dbReference>
<dbReference type="InterPro" id="IPR027417">
    <property type="entry name" value="P-loop_NTPase"/>
</dbReference>
<dbReference type="PANTHER" id="PTHR23359">
    <property type="entry name" value="NUCLEOTIDE KINASE"/>
    <property type="match status" value="1"/>
</dbReference>
<reference evidence="5 6" key="1">
    <citation type="journal article" date="2016" name="Nat. Commun.">
        <title>Thousands of microbial genomes shed light on interconnected biogeochemical processes in an aquifer system.</title>
        <authorList>
            <person name="Anantharaman K."/>
            <person name="Brown C.T."/>
            <person name="Hug L.A."/>
            <person name="Sharon I."/>
            <person name="Castelle C.J."/>
            <person name="Probst A.J."/>
            <person name="Thomas B.C."/>
            <person name="Singh A."/>
            <person name="Wilkins M.J."/>
            <person name="Karaoz U."/>
            <person name="Brodie E.L."/>
            <person name="Williams K.H."/>
            <person name="Hubbard S.S."/>
            <person name="Banfield J.F."/>
        </authorList>
    </citation>
    <scope>NUCLEOTIDE SEQUENCE [LARGE SCALE GENOMIC DNA]</scope>
</reference>
<protein>
    <recommendedName>
        <fullName evidence="7">Adenylate kinase</fullName>
    </recommendedName>
</protein>
<dbReference type="Gene3D" id="3.40.50.300">
    <property type="entry name" value="P-loop containing nucleotide triphosphate hydrolases"/>
    <property type="match status" value="1"/>
</dbReference>
<sequence length="354" mass="39827">MKGISFPVFKTKVSGVSEKFLLEDPAERRKYFDAKAGPEIEKLRSYLRDNTFVAFLLGPKNSGKGTYSKLFMEALGGDSVAHISVGDIVRSVHKDIEAGKEKELIAFLRVRYRGFITIEKALDVILGRDTKTLLPTEVILALVEREIDRIGRRAVFVDGFPRNLDQVSYSLYFRALIGYRDDPDFFVFIDVPEAVIDERMRYRVICPVCQTPRNTKLLRTRDVGYDEAKKSFYLICDSGLCGGASMIPKEGDELGIEAIRDRIEIDGAVMKTLLGLEGVPKIYLRNSVPVDQAAQHVDDYEITPAYRYERDGARVKVIEEPWTITDDEGIKTYSLLPAPVALSLIKQMVGVLGL</sequence>
<proteinExistence type="predicted"/>
<evidence type="ECO:0000256" key="1">
    <source>
        <dbReference type="ARBA" id="ARBA00022679"/>
    </source>
</evidence>
<evidence type="ECO:0000256" key="2">
    <source>
        <dbReference type="ARBA" id="ARBA00022727"/>
    </source>
</evidence>
<dbReference type="Proteomes" id="UP000178574">
    <property type="component" value="Unassembled WGS sequence"/>
</dbReference>
<dbReference type="GO" id="GO:0005524">
    <property type="term" value="F:ATP binding"/>
    <property type="evidence" value="ECO:0007669"/>
    <property type="project" value="InterPro"/>
</dbReference>
<dbReference type="GO" id="GO:0009165">
    <property type="term" value="P:nucleotide biosynthetic process"/>
    <property type="evidence" value="ECO:0007669"/>
    <property type="project" value="UniProtKB-KW"/>
</dbReference>
<keyword evidence="4" id="KW-0418">Kinase</keyword>
<evidence type="ECO:0000256" key="4">
    <source>
        <dbReference type="ARBA" id="ARBA00022777"/>
    </source>
</evidence>
<evidence type="ECO:0000313" key="6">
    <source>
        <dbReference type="Proteomes" id="UP000178574"/>
    </source>
</evidence>
<comment type="caution">
    <text evidence="5">The sequence shown here is derived from an EMBL/GenBank/DDBJ whole genome shotgun (WGS) entry which is preliminary data.</text>
</comment>
<organism evidence="5 6">
    <name type="scientific">Candidatus Sungbacteria bacterium RIFCSPHIGHO2_01_FULL_50_25</name>
    <dbReference type="NCBI Taxonomy" id="1802265"/>
    <lineage>
        <taxon>Bacteria</taxon>
        <taxon>Candidatus Sungiibacteriota</taxon>
    </lineage>
</organism>
<dbReference type="PROSITE" id="PS00113">
    <property type="entry name" value="ADENYLATE_KINASE"/>
    <property type="match status" value="1"/>
</dbReference>
<dbReference type="AlphaFoldDB" id="A0A1G2K7K5"/>
<evidence type="ECO:0008006" key="7">
    <source>
        <dbReference type="Google" id="ProtNLM"/>
    </source>
</evidence>
<name>A0A1G2K7K5_9BACT</name>
<dbReference type="Pfam" id="PF13207">
    <property type="entry name" value="AAA_17"/>
    <property type="match status" value="1"/>
</dbReference>
<accession>A0A1G2K7K5</accession>
<keyword evidence="3" id="KW-0547">Nucleotide-binding</keyword>
<keyword evidence="1" id="KW-0808">Transferase</keyword>
<evidence type="ECO:0000313" key="5">
    <source>
        <dbReference type="EMBL" id="OGZ95412.1"/>
    </source>
</evidence>
<keyword evidence="2" id="KW-0545">Nucleotide biosynthesis</keyword>
<dbReference type="InterPro" id="IPR000850">
    <property type="entry name" value="Adenylat/UMP-CMP_kin"/>
</dbReference>
<dbReference type="SUPFAM" id="SSF52540">
    <property type="entry name" value="P-loop containing nucleoside triphosphate hydrolases"/>
    <property type="match status" value="1"/>
</dbReference>
<dbReference type="EMBL" id="MHQD01000034">
    <property type="protein sequence ID" value="OGZ95412.1"/>
    <property type="molecule type" value="Genomic_DNA"/>
</dbReference>
<dbReference type="InterPro" id="IPR033690">
    <property type="entry name" value="Adenylat_kinase_CS"/>
</dbReference>
<evidence type="ECO:0000256" key="3">
    <source>
        <dbReference type="ARBA" id="ARBA00022741"/>
    </source>
</evidence>